<sequence length="185" mass="21451">MSGSQKFRSKPGVCSRRVFTRETSARQLKTARFRRRAFGARRRRVYSGRGLVKKKRAGRGSPVKDAVSERVRSIFFAGSDSKKRWDRFNITALYLERVPPATAHVSSSCARGSCEYNFFILKRLFCCLIPQWKTKCLSLHRSHPHISTEYFYASSKAMQDSWFVTGEFLDGTQCWDTLHFAFNQR</sequence>
<evidence type="ECO:0000313" key="1">
    <source>
        <dbReference type="EMBL" id="GIY84872.1"/>
    </source>
</evidence>
<dbReference type="Proteomes" id="UP001054945">
    <property type="component" value="Unassembled WGS sequence"/>
</dbReference>
<keyword evidence="2" id="KW-1185">Reference proteome</keyword>
<reference evidence="1 2" key="1">
    <citation type="submission" date="2021-06" db="EMBL/GenBank/DDBJ databases">
        <title>Caerostris extrusa draft genome.</title>
        <authorList>
            <person name="Kono N."/>
            <person name="Arakawa K."/>
        </authorList>
    </citation>
    <scope>NUCLEOTIDE SEQUENCE [LARGE SCALE GENOMIC DNA]</scope>
</reference>
<gene>
    <name evidence="1" type="ORF">CEXT_469351</name>
</gene>
<organism evidence="1 2">
    <name type="scientific">Caerostris extrusa</name>
    <name type="common">Bark spider</name>
    <name type="synonym">Caerostris bankana</name>
    <dbReference type="NCBI Taxonomy" id="172846"/>
    <lineage>
        <taxon>Eukaryota</taxon>
        <taxon>Metazoa</taxon>
        <taxon>Ecdysozoa</taxon>
        <taxon>Arthropoda</taxon>
        <taxon>Chelicerata</taxon>
        <taxon>Arachnida</taxon>
        <taxon>Araneae</taxon>
        <taxon>Araneomorphae</taxon>
        <taxon>Entelegynae</taxon>
        <taxon>Araneoidea</taxon>
        <taxon>Araneidae</taxon>
        <taxon>Caerostris</taxon>
    </lineage>
</organism>
<evidence type="ECO:0000313" key="2">
    <source>
        <dbReference type="Proteomes" id="UP001054945"/>
    </source>
</evidence>
<dbReference type="EMBL" id="BPLR01016584">
    <property type="protein sequence ID" value="GIY84872.1"/>
    <property type="molecule type" value="Genomic_DNA"/>
</dbReference>
<dbReference type="AlphaFoldDB" id="A0AAV4WQL1"/>
<protein>
    <submittedName>
        <fullName evidence="1">Uncharacterized protein</fullName>
    </submittedName>
</protein>
<proteinExistence type="predicted"/>
<comment type="caution">
    <text evidence="1">The sequence shown here is derived from an EMBL/GenBank/DDBJ whole genome shotgun (WGS) entry which is preliminary data.</text>
</comment>
<accession>A0AAV4WQL1</accession>
<name>A0AAV4WQL1_CAEEX</name>